<reference evidence="2" key="1">
    <citation type="submission" date="2020-05" db="EMBL/GenBank/DDBJ databases">
        <title>Mycena genomes resolve the evolution of fungal bioluminescence.</title>
        <authorList>
            <person name="Tsai I.J."/>
        </authorList>
    </citation>
    <scope>NUCLEOTIDE SEQUENCE</scope>
    <source>
        <strain evidence="2">CCC161011</strain>
    </source>
</reference>
<organism evidence="2 3">
    <name type="scientific">Mycena venus</name>
    <dbReference type="NCBI Taxonomy" id="2733690"/>
    <lineage>
        <taxon>Eukaryota</taxon>
        <taxon>Fungi</taxon>
        <taxon>Dikarya</taxon>
        <taxon>Basidiomycota</taxon>
        <taxon>Agaricomycotina</taxon>
        <taxon>Agaricomycetes</taxon>
        <taxon>Agaricomycetidae</taxon>
        <taxon>Agaricales</taxon>
        <taxon>Marasmiineae</taxon>
        <taxon>Mycenaceae</taxon>
        <taxon>Mycena</taxon>
    </lineage>
</organism>
<sequence length="313" mass="33386">MHFKFHILHVLLAVVTTLASEVVTTPAAAGAVGASANSTDLPNIYLDFGSLLDTDGDPTDKALSPRIALGGCFPLQSKDKLMKLSAVYNYMLKWAKDVGAYLYGDVVSDPTTGEKTLKACTGNTLVKIQPKGPPTCRVVAKASRGKIINATAEVTLGFKTGTSRTTSMSVTRSVTDSVGVSASVGFEVGVVSGSASTEFSVAMTDEVGTSVQDTVSDETEDTIKLIVPRNHTCHLTFNVTTCTTPVSAEIPLTLSGYFWFSKSFYPGPEKFYLDYFKSRSGWDTVKKIPTIELDGTSSVRSSSDWDGVCTPVQ</sequence>
<protein>
    <submittedName>
        <fullName evidence="2">Uncharacterized protein</fullName>
    </submittedName>
</protein>
<gene>
    <name evidence="2" type="ORF">MVEN_00686500</name>
</gene>
<evidence type="ECO:0000313" key="2">
    <source>
        <dbReference type="EMBL" id="KAF7359627.1"/>
    </source>
</evidence>
<name>A0A8H6YIB2_9AGAR</name>
<proteinExistence type="predicted"/>
<keyword evidence="1" id="KW-0732">Signal</keyword>
<feature type="chain" id="PRO_5034508997" evidence="1">
    <location>
        <begin position="20"/>
        <end position="313"/>
    </location>
</feature>
<dbReference type="EMBL" id="JACAZI010000005">
    <property type="protein sequence ID" value="KAF7359627.1"/>
    <property type="molecule type" value="Genomic_DNA"/>
</dbReference>
<accession>A0A8H6YIB2</accession>
<dbReference type="OrthoDB" id="3037035at2759"/>
<evidence type="ECO:0000256" key="1">
    <source>
        <dbReference type="SAM" id="SignalP"/>
    </source>
</evidence>
<dbReference type="AlphaFoldDB" id="A0A8H6YIB2"/>
<dbReference type="Gene3D" id="2.170.15.10">
    <property type="entry name" value="Proaerolysin, chain A, domain 3"/>
    <property type="match status" value="1"/>
</dbReference>
<keyword evidence="3" id="KW-1185">Reference proteome</keyword>
<evidence type="ECO:0000313" key="3">
    <source>
        <dbReference type="Proteomes" id="UP000620124"/>
    </source>
</evidence>
<dbReference type="SUPFAM" id="SSF56973">
    <property type="entry name" value="Aerolisin/ETX pore-forming domain"/>
    <property type="match status" value="1"/>
</dbReference>
<comment type="caution">
    <text evidence="2">The sequence shown here is derived from an EMBL/GenBank/DDBJ whole genome shotgun (WGS) entry which is preliminary data.</text>
</comment>
<dbReference type="Proteomes" id="UP000620124">
    <property type="component" value="Unassembled WGS sequence"/>
</dbReference>
<feature type="signal peptide" evidence="1">
    <location>
        <begin position="1"/>
        <end position="19"/>
    </location>
</feature>